<name>A0A238J295_9RHOB</name>
<evidence type="ECO:0000256" key="1">
    <source>
        <dbReference type="SAM" id="Coils"/>
    </source>
</evidence>
<dbReference type="RefSeq" id="WP_093974306.1">
    <property type="nucleotide sequence ID" value="NZ_FXXQ01000008.1"/>
</dbReference>
<feature type="coiled-coil region" evidence="1">
    <location>
        <begin position="82"/>
        <end position="130"/>
    </location>
</feature>
<dbReference type="EMBL" id="FXXQ01000008">
    <property type="protein sequence ID" value="SMX24342.1"/>
    <property type="molecule type" value="Genomic_DNA"/>
</dbReference>
<dbReference type="Gene3D" id="1.20.120.20">
    <property type="entry name" value="Apolipoprotein"/>
    <property type="match status" value="1"/>
</dbReference>
<evidence type="ECO:0000313" key="3">
    <source>
        <dbReference type="EMBL" id="SMX24342.1"/>
    </source>
</evidence>
<keyword evidence="4" id="KW-1185">Reference proteome</keyword>
<reference evidence="3 4" key="1">
    <citation type="submission" date="2017-05" db="EMBL/GenBank/DDBJ databases">
        <authorList>
            <person name="Song R."/>
            <person name="Chenine A.L."/>
            <person name="Ruprecht R.M."/>
        </authorList>
    </citation>
    <scope>NUCLEOTIDE SEQUENCE [LARGE SCALE GENOMIC DNA]</scope>
    <source>
        <strain evidence="3 4">CECT 8489</strain>
    </source>
</reference>
<evidence type="ECO:0000256" key="2">
    <source>
        <dbReference type="SAM" id="Phobius"/>
    </source>
</evidence>
<accession>A0A238J295</accession>
<gene>
    <name evidence="3" type="ORF">BOA8489_02466</name>
</gene>
<sequence length="243" mass="25051">MAQRGGIFTAFRNIFRFAIWALAGLLVAALWFNWQAGDDVVAVAPDVVLPEIGADAAPVTEAVEETAEEAVEEAPEISDPVADVVEEAADAADAAADEVEEAVADVAEAVEAVEDTVAEVVETVEEATDAVQEGVVEAVEDASTDATPTDTTTISIPGTDTSFTLINAFRRDNGLIEATTEQLTGGTGATLWLISCAPLAVGEIATGPSAGELSPRVDAPEMTEITLSDARAMIAATACGVMR</sequence>
<organism evidence="3 4">
    <name type="scientific">Boseongicola aestuarii</name>
    <dbReference type="NCBI Taxonomy" id="1470561"/>
    <lineage>
        <taxon>Bacteria</taxon>
        <taxon>Pseudomonadati</taxon>
        <taxon>Pseudomonadota</taxon>
        <taxon>Alphaproteobacteria</taxon>
        <taxon>Rhodobacterales</taxon>
        <taxon>Paracoccaceae</taxon>
        <taxon>Boseongicola</taxon>
    </lineage>
</organism>
<dbReference type="Proteomes" id="UP000201838">
    <property type="component" value="Unassembled WGS sequence"/>
</dbReference>
<keyword evidence="1" id="KW-0175">Coiled coil</keyword>
<keyword evidence="2" id="KW-0472">Membrane</keyword>
<keyword evidence="2" id="KW-1133">Transmembrane helix</keyword>
<protein>
    <submittedName>
        <fullName evidence="3">Uncharacterized protein</fullName>
    </submittedName>
</protein>
<evidence type="ECO:0000313" key="4">
    <source>
        <dbReference type="Proteomes" id="UP000201838"/>
    </source>
</evidence>
<dbReference type="AlphaFoldDB" id="A0A238J295"/>
<feature type="transmembrane region" description="Helical" evidence="2">
    <location>
        <begin position="14"/>
        <end position="34"/>
    </location>
</feature>
<proteinExistence type="predicted"/>
<keyword evidence="2" id="KW-0812">Transmembrane</keyword>